<gene>
    <name evidence="3" type="ORF">CAUJ_LOCUS2915</name>
</gene>
<feature type="chain" id="PRO_5035903803" description="Secreted protein" evidence="2">
    <location>
        <begin position="20"/>
        <end position="279"/>
    </location>
</feature>
<feature type="compositionally biased region" description="Polar residues" evidence="1">
    <location>
        <begin position="270"/>
        <end position="279"/>
    </location>
</feature>
<proteinExistence type="predicted"/>
<evidence type="ECO:0000313" key="4">
    <source>
        <dbReference type="Proteomes" id="UP000835052"/>
    </source>
</evidence>
<reference evidence="3" key="1">
    <citation type="submission" date="2020-10" db="EMBL/GenBank/DDBJ databases">
        <authorList>
            <person name="Kikuchi T."/>
        </authorList>
    </citation>
    <scope>NUCLEOTIDE SEQUENCE</scope>
    <source>
        <strain evidence="3">NKZ352</strain>
    </source>
</reference>
<dbReference type="EMBL" id="CAJGYM010000005">
    <property type="protein sequence ID" value="CAD6186996.1"/>
    <property type="molecule type" value="Genomic_DNA"/>
</dbReference>
<protein>
    <recommendedName>
        <fullName evidence="5">Secreted protein</fullName>
    </recommendedName>
</protein>
<evidence type="ECO:0008006" key="5">
    <source>
        <dbReference type="Google" id="ProtNLM"/>
    </source>
</evidence>
<accession>A0A8S1GTN9</accession>
<evidence type="ECO:0000313" key="3">
    <source>
        <dbReference type="EMBL" id="CAD6186996.1"/>
    </source>
</evidence>
<dbReference type="Proteomes" id="UP000835052">
    <property type="component" value="Unassembled WGS sequence"/>
</dbReference>
<dbReference type="AlphaFoldDB" id="A0A8S1GTN9"/>
<sequence>MEKLLTLLIFLLLISSGTAADPLETVIRNVLLQIRDYGEKVMANLAIPKMDDTSQSVSFQMDRPTQNAFMTFSQLLNTCPPSLPLPPLVSDTSSTWQATHVSRRLLLTQFADIDEAIEKLSTGQQLSNRRSMSTLLRQPTDFRCVQLTVLSNNDSPFEFSYYTSKGRRSIIGTIQKKSESLTFSFGGDIELNLILAYSTSDLLIFGQSDTVPACDNYLILQRLEKTYENPSDNFQEILTALGGNSALNRIVELASCQEASTKSPPIIRPASQSEKPNKL</sequence>
<evidence type="ECO:0000256" key="2">
    <source>
        <dbReference type="SAM" id="SignalP"/>
    </source>
</evidence>
<comment type="caution">
    <text evidence="3">The sequence shown here is derived from an EMBL/GenBank/DDBJ whole genome shotgun (WGS) entry which is preliminary data.</text>
</comment>
<feature type="region of interest" description="Disordered" evidence="1">
    <location>
        <begin position="260"/>
        <end position="279"/>
    </location>
</feature>
<keyword evidence="2" id="KW-0732">Signal</keyword>
<evidence type="ECO:0000256" key="1">
    <source>
        <dbReference type="SAM" id="MobiDB-lite"/>
    </source>
</evidence>
<dbReference type="OrthoDB" id="5784247at2759"/>
<feature type="signal peptide" evidence="2">
    <location>
        <begin position="1"/>
        <end position="19"/>
    </location>
</feature>
<keyword evidence="4" id="KW-1185">Reference proteome</keyword>
<name>A0A8S1GTN9_9PELO</name>
<organism evidence="3 4">
    <name type="scientific">Caenorhabditis auriculariae</name>
    <dbReference type="NCBI Taxonomy" id="2777116"/>
    <lineage>
        <taxon>Eukaryota</taxon>
        <taxon>Metazoa</taxon>
        <taxon>Ecdysozoa</taxon>
        <taxon>Nematoda</taxon>
        <taxon>Chromadorea</taxon>
        <taxon>Rhabditida</taxon>
        <taxon>Rhabditina</taxon>
        <taxon>Rhabditomorpha</taxon>
        <taxon>Rhabditoidea</taxon>
        <taxon>Rhabditidae</taxon>
        <taxon>Peloderinae</taxon>
        <taxon>Caenorhabditis</taxon>
    </lineage>
</organism>